<name>A0A0K2H3F5_9CORY</name>
<dbReference type="EMBL" id="CP006841">
    <property type="protein sequence ID" value="ALA68569.1"/>
    <property type="molecule type" value="Genomic_DNA"/>
</dbReference>
<keyword evidence="2" id="KW-0812">Transmembrane</keyword>
<keyword evidence="2" id="KW-0472">Membrane</keyword>
<evidence type="ECO:0000256" key="2">
    <source>
        <dbReference type="SAM" id="Phobius"/>
    </source>
</evidence>
<dbReference type="AlphaFoldDB" id="A0A0K2H3F5"/>
<dbReference type="PATRIC" id="fig|1408189.4.peg.1487"/>
<reference evidence="3 4" key="1">
    <citation type="submission" date="2013-10" db="EMBL/GenBank/DDBJ databases">
        <title>Complete genome sequence of Corynebacterium lactis DSM 45799(T), isolated from raw cow milk.</title>
        <authorList>
            <person name="Ruckert C."/>
            <person name="Albersmeier A."/>
            <person name="Lipski A."/>
            <person name="Kalinowski J."/>
        </authorList>
    </citation>
    <scope>NUCLEOTIDE SEQUENCE [LARGE SCALE GENOMIC DNA]</scope>
    <source>
        <strain evidence="3 4">RW2-5</strain>
    </source>
</reference>
<organism evidence="3 4">
    <name type="scientific">Corynebacterium lactis RW2-5</name>
    <dbReference type="NCBI Taxonomy" id="1408189"/>
    <lineage>
        <taxon>Bacteria</taxon>
        <taxon>Bacillati</taxon>
        <taxon>Actinomycetota</taxon>
        <taxon>Actinomycetes</taxon>
        <taxon>Mycobacteriales</taxon>
        <taxon>Corynebacteriaceae</taxon>
        <taxon>Corynebacterium</taxon>
    </lineage>
</organism>
<feature type="region of interest" description="Disordered" evidence="1">
    <location>
        <begin position="29"/>
        <end position="52"/>
    </location>
</feature>
<dbReference type="KEGG" id="clw:CLAC_07430"/>
<accession>A0A0K2H3F5</accession>
<feature type="transmembrane region" description="Helical" evidence="2">
    <location>
        <begin position="6"/>
        <end position="24"/>
    </location>
</feature>
<evidence type="ECO:0000256" key="1">
    <source>
        <dbReference type="SAM" id="MobiDB-lite"/>
    </source>
</evidence>
<gene>
    <name evidence="3" type="ORF">CLAC_07430</name>
</gene>
<keyword evidence="4" id="KW-1185">Reference proteome</keyword>
<dbReference type="Proteomes" id="UP000058446">
    <property type="component" value="Chromosome"/>
</dbReference>
<dbReference type="RefSeq" id="WP_053412341.1">
    <property type="nucleotide sequence ID" value="NZ_CP006841.1"/>
</dbReference>
<evidence type="ECO:0000313" key="4">
    <source>
        <dbReference type="Proteomes" id="UP000058446"/>
    </source>
</evidence>
<feature type="compositionally biased region" description="Basic and acidic residues" evidence="1">
    <location>
        <begin position="29"/>
        <end position="49"/>
    </location>
</feature>
<sequence>MDIAAIVGNVIAVASAVFAGWQALEAKKSRRTAELSQKEAAESSDRAARSAEIAAEAQRKLAEAQRVMSDIAKRQESANRRNVRLEHSNRKLYVVVNDTGETITNVEVRPTREDQERFMRDGTAERLEHGDRVEVLLPFSGIYKLRWVDSDGDKQTKSVNVPTSGA</sequence>
<evidence type="ECO:0000313" key="3">
    <source>
        <dbReference type="EMBL" id="ALA68569.1"/>
    </source>
</evidence>
<protein>
    <submittedName>
        <fullName evidence="3">Uncharacterized protein</fullName>
    </submittedName>
</protein>
<keyword evidence="2" id="KW-1133">Transmembrane helix</keyword>
<proteinExistence type="predicted"/>
<dbReference type="OrthoDB" id="9993666at2"/>